<feature type="compositionally biased region" description="Low complexity" evidence="5">
    <location>
        <begin position="100"/>
        <end position="119"/>
    </location>
</feature>
<dbReference type="RefSeq" id="WP_073418028.1">
    <property type="nucleotide sequence ID" value="NZ_FQVX01000001.1"/>
</dbReference>
<protein>
    <submittedName>
        <fullName evidence="8">Glycosyl hydrolase family 26</fullName>
    </submittedName>
</protein>
<gene>
    <name evidence="8" type="ORF">SAMN05444351_0237</name>
</gene>
<dbReference type="InterPro" id="IPR000805">
    <property type="entry name" value="Glyco_hydro_26"/>
</dbReference>
<sequence>MSSHARRRAASPLRRTTVAVLSATAVIASLAGCLPAAGAPAAQAPTAATTSPQPAAVPPVTTPAPVPTTPAEVPPPPAPTPAPEPAPVEEEAPVAEADTEAPAAEEQVAGSAAGLAPAEAAPPPVLSQPGAVPAAGWFSGASGYGTVNGSFGNWRGRPLEIAGTWADNNNDQVGLWTLDEWRDFDGPVDIAIGAIGPGETWAAAAQGAYDARWRQSLINLEAKRGDRGTVYIRFAHEMNGNWYPWSVDASEVTAFRQAWQRFRALQQQVFPESRLVFNVNRESVGAGVDWRQMFPGQGQVDVMSVDYYNQWPAVSTAAEWAASMDDVDQWGAPKGLEMHRRFAESQGLPLAISEWSGNADFTDTAAFMQGMYDFFRTHAGTGAGDLLYEVLFNVDGYDLKFWLFGNGTVRLAQSAAAYQRLW</sequence>
<keyword evidence="2 4" id="KW-0378">Hydrolase</keyword>
<feature type="compositionally biased region" description="Acidic residues" evidence="5">
    <location>
        <begin position="87"/>
        <end position="99"/>
    </location>
</feature>
<dbReference type="GO" id="GO:0006080">
    <property type="term" value="P:substituted mannan metabolic process"/>
    <property type="evidence" value="ECO:0007669"/>
    <property type="project" value="InterPro"/>
</dbReference>
<dbReference type="InterPro" id="IPR017853">
    <property type="entry name" value="GH"/>
</dbReference>
<evidence type="ECO:0000256" key="5">
    <source>
        <dbReference type="SAM" id="MobiDB-lite"/>
    </source>
</evidence>
<dbReference type="PANTHER" id="PTHR40079:SF4">
    <property type="entry name" value="GH26 DOMAIN-CONTAINING PROTEIN-RELATED"/>
    <property type="match status" value="1"/>
</dbReference>
<dbReference type="Pfam" id="PF02156">
    <property type="entry name" value="Glyco_hydro_26"/>
    <property type="match status" value="1"/>
</dbReference>
<dbReference type="PROSITE" id="PS51764">
    <property type="entry name" value="GH26"/>
    <property type="match status" value="1"/>
</dbReference>
<dbReference type="EMBL" id="FQVX01000001">
    <property type="protein sequence ID" value="SHF62455.1"/>
    <property type="molecule type" value="Genomic_DNA"/>
</dbReference>
<comment type="similarity">
    <text evidence="1 4">Belongs to the glycosyl hydrolase 26 family.</text>
</comment>
<dbReference type="Gene3D" id="3.20.20.80">
    <property type="entry name" value="Glycosidases"/>
    <property type="match status" value="1"/>
</dbReference>
<evidence type="ECO:0000256" key="1">
    <source>
        <dbReference type="ARBA" id="ARBA00007754"/>
    </source>
</evidence>
<feature type="compositionally biased region" description="Pro residues" evidence="5">
    <location>
        <begin position="55"/>
        <end position="86"/>
    </location>
</feature>
<evidence type="ECO:0000313" key="8">
    <source>
        <dbReference type="EMBL" id="SHF62455.1"/>
    </source>
</evidence>
<dbReference type="InterPro" id="IPR022790">
    <property type="entry name" value="GH26_dom"/>
</dbReference>
<organism evidence="8 9">
    <name type="scientific">Geodermatophilus nigrescens</name>
    <dbReference type="NCBI Taxonomy" id="1070870"/>
    <lineage>
        <taxon>Bacteria</taxon>
        <taxon>Bacillati</taxon>
        <taxon>Actinomycetota</taxon>
        <taxon>Actinomycetes</taxon>
        <taxon>Geodermatophilales</taxon>
        <taxon>Geodermatophilaceae</taxon>
        <taxon>Geodermatophilus</taxon>
    </lineage>
</organism>
<feature type="active site" description="Nucleophile" evidence="4">
    <location>
        <position position="354"/>
    </location>
</feature>
<dbReference type="AlphaFoldDB" id="A0A1M5D6H5"/>
<dbReference type="Proteomes" id="UP000184471">
    <property type="component" value="Unassembled WGS sequence"/>
</dbReference>
<dbReference type="PROSITE" id="PS51257">
    <property type="entry name" value="PROKAR_LIPOPROTEIN"/>
    <property type="match status" value="1"/>
</dbReference>
<dbReference type="OrthoDB" id="9816550at2"/>
<evidence type="ECO:0000259" key="7">
    <source>
        <dbReference type="PROSITE" id="PS51764"/>
    </source>
</evidence>
<dbReference type="PANTHER" id="PTHR40079">
    <property type="entry name" value="MANNAN ENDO-1,4-BETA-MANNOSIDASE E-RELATED"/>
    <property type="match status" value="1"/>
</dbReference>
<evidence type="ECO:0000256" key="4">
    <source>
        <dbReference type="PROSITE-ProRule" id="PRU01100"/>
    </source>
</evidence>
<feature type="domain" description="GH26" evidence="7">
    <location>
        <begin position="116"/>
        <end position="422"/>
    </location>
</feature>
<keyword evidence="6" id="KW-0732">Signal</keyword>
<feature type="signal peptide" evidence="6">
    <location>
        <begin position="1"/>
        <end position="31"/>
    </location>
</feature>
<dbReference type="GO" id="GO:0016985">
    <property type="term" value="F:mannan endo-1,4-beta-mannosidase activity"/>
    <property type="evidence" value="ECO:0007669"/>
    <property type="project" value="InterPro"/>
</dbReference>
<keyword evidence="9" id="KW-1185">Reference proteome</keyword>
<proteinExistence type="inferred from homology"/>
<evidence type="ECO:0000313" key="9">
    <source>
        <dbReference type="Proteomes" id="UP000184471"/>
    </source>
</evidence>
<keyword evidence="3 4" id="KW-0326">Glycosidase</keyword>
<evidence type="ECO:0000256" key="2">
    <source>
        <dbReference type="ARBA" id="ARBA00022801"/>
    </source>
</evidence>
<feature type="region of interest" description="Disordered" evidence="5">
    <location>
        <begin position="44"/>
        <end position="127"/>
    </location>
</feature>
<feature type="chain" id="PRO_5038376065" evidence="6">
    <location>
        <begin position="32"/>
        <end position="422"/>
    </location>
</feature>
<dbReference type="STRING" id="1070870.SAMN05444351_0237"/>
<evidence type="ECO:0000256" key="6">
    <source>
        <dbReference type="SAM" id="SignalP"/>
    </source>
</evidence>
<dbReference type="PROSITE" id="PS51318">
    <property type="entry name" value="TAT"/>
    <property type="match status" value="1"/>
</dbReference>
<evidence type="ECO:0000256" key="3">
    <source>
        <dbReference type="ARBA" id="ARBA00023295"/>
    </source>
</evidence>
<feature type="compositionally biased region" description="Low complexity" evidence="5">
    <location>
        <begin position="44"/>
        <end position="54"/>
    </location>
</feature>
<name>A0A1M5D6H5_9ACTN</name>
<dbReference type="SUPFAM" id="SSF51445">
    <property type="entry name" value="(Trans)glycosidases"/>
    <property type="match status" value="1"/>
</dbReference>
<accession>A0A1M5D6H5</accession>
<dbReference type="InterPro" id="IPR006311">
    <property type="entry name" value="TAT_signal"/>
</dbReference>
<feature type="active site" description="Proton donor" evidence="4">
    <location>
        <position position="237"/>
    </location>
</feature>
<reference evidence="8 9" key="1">
    <citation type="submission" date="2016-11" db="EMBL/GenBank/DDBJ databases">
        <authorList>
            <person name="Jaros S."/>
            <person name="Januszkiewicz K."/>
            <person name="Wedrychowicz H."/>
        </authorList>
    </citation>
    <scope>NUCLEOTIDE SEQUENCE [LARGE SCALE GENOMIC DNA]</scope>
    <source>
        <strain evidence="8 9">DSM 45408</strain>
    </source>
</reference>